<dbReference type="PANTHER" id="PTHR33018:SF19">
    <property type="entry name" value="OS12G0558775 PROTEIN"/>
    <property type="match status" value="1"/>
</dbReference>
<feature type="region of interest" description="Disordered" evidence="1">
    <location>
        <begin position="1"/>
        <end position="58"/>
    </location>
</feature>
<accession>J3L8H5</accession>
<dbReference type="EnsemblPlants" id="OB0212G10010.1">
    <property type="protein sequence ID" value="OB0212G10010.1"/>
    <property type="gene ID" value="OB0212G10010"/>
</dbReference>
<organism evidence="2">
    <name type="scientific">Oryza brachyantha</name>
    <name type="common">malo sina</name>
    <dbReference type="NCBI Taxonomy" id="4533"/>
    <lineage>
        <taxon>Eukaryota</taxon>
        <taxon>Viridiplantae</taxon>
        <taxon>Streptophyta</taxon>
        <taxon>Embryophyta</taxon>
        <taxon>Tracheophyta</taxon>
        <taxon>Spermatophyta</taxon>
        <taxon>Magnoliopsida</taxon>
        <taxon>Liliopsida</taxon>
        <taxon>Poales</taxon>
        <taxon>Poaceae</taxon>
        <taxon>BOP clade</taxon>
        <taxon>Oryzoideae</taxon>
        <taxon>Oryzeae</taxon>
        <taxon>Oryzinae</taxon>
        <taxon>Oryza</taxon>
    </lineage>
</organism>
<dbReference type="PANTHER" id="PTHR33018">
    <property type="entry name" value="OS10G0338966 PROTEIN-RELATED"/>
    <property type="match status" value="1"/>
</dbReference>
<evidence type="ECO:0000313" key="2">
    <source>
        <dbReference type="EnsemblPlants" id="OB0212G10010.1"/>
    </source>
</evidence>
<dbReference type="AlphaFoldDB" id="J3L8H5"/>
<keyword evidence="3" id="KW-1185">Reference proteome</keyword>
<proteinExistence type="predicted"/>
<feature type="compositionally biased region" description="Polar residues" evidence="1">
    <location>
        <begin position="1"/>
        <end position="24"/>
    </location>
</feature>
<protein>
    <submittedName>
        <fullName evidence="2">Uncharacterized protein</fullName>
    </submittedName>
</protein>
<dbReference type="Gramene" id="OB0212G10010.1">
    <property type="protein sequence ID" value="OB0212G10010.1"/>
    <property type="gene ID" value="OB0212G10010"/>
</dbReference>
<name>J3L8H5_ORYBR</name>
<dbReference type="HOGENOM" id="CLU_988229_0_0_1"/>
<dbReference type="Proteomes" id="UP000006038">
    <property type="component" value="Unassembled WGS sequence"/>
</dbReference>
<reference evidence="2" key="1">
    <citation type="submission" date="2015-06" db="UniProtKB">
        <authorList>
            <consortium name="EnsemblPlants"/>
        </authorList>
    </citation>
    <scope>IDENTIFICATION</scope>
</reference>
<sequence length="282" mass="31628">MSNEKAASNTQGPMSSIEPTINQPSPTPLDMNAAETTNNPPSLPYEEMMPSSESWHTPSDPFQLELAQTAIERPKDDPDYIPIEQAKNKTPFEKYGSITQIEWDKFVARMTTPEAIARRKMSDMAKKNKYPQRLGSSGYNAHVAKWRATEEKLTAQGKPLLVQPLNIAEKEKIGEFVARRENDELTIALGSAEHSARQLGLRMITFKVLDSVFVDGPNRNFVISFKDLHALFKMDEMDINLVSVWCLSQWVDSQRTGAAIGYVNPMMVYQTAHTVARGSCMS</sequence>
<evidence type="ECO:0000313" key="3">
    <source>
        <dbReference type="Proteomes" id="UP000006038"/>
    </source>
</evidence>
<evidence type="ECO:0000256" key="1">
    <source>
        <dbReference type="SAM" id="MobiDB-lite"/>
    </source>
</evidence>